<feature type="chain" id="PRO_5047254789" evidence="1">
    <location>
        <begin position="26"/>
        <end position="435"/>
    </location>
</feature>
<evidence type="ECO:0000256" key="1">
    <source>
        <dbReference type="SAM" id="SignalP"/>
    </source>
</evidence>
<sequence>MTVRIRPAMLIFSLLLASFSGLAAASSGEPNAAETAAAEEASLTTEASAKATSHLHQVQVQGVSTMARDRKTLEQIFKAQSLFQKHHKLAPQASLNYRVYARKYPDDLQRADLGLVGAQGRTPVPLDEQHRFKADPAWAALDQDSEVRSKLADGRVTWRADIRTPGWPDGERRLGDLRLQCKVGFGSGLARTDQGFVRLLFKVFNAFEDQCDKPDWSPSNFADRPIFSVTLVHGERRLRLNQRNLHGLFDEQGEDYDWGFLLRDRMFRLPLGDLSWPDETRVVFEYMDGPDPSASLGLQDSKHRFAELARALTPGVSGEADIRALMGKIKFKVLRFEDGMQIWRCWQLAAEPTAGAGAAGLTELAGLVGPGGIAGLSGAKGIEDAAQAKAALAAVAASAAKAAKVSPMSSERGTELVLLLNADGLLKKFAFTERR</sequence>
<dbReference type="EMBL" id="JAJIRN010000003">
    <property type="protein sequence ID" value="MCV2367851.1"/>
    <property type="molecule type" value="Genomic_DNA"/>
</dbReference>
<gene>
    <name evidence="2" type="ORF">LNV07_07050</name>
</gene>
<feature type="signal peptide" evidence="1">
    <location>
        <begin position="1"/>
        <end position="25"/>
    </location>
</feature>
<keyword evidence="1" id="KW-0732">Signal</keyword>
<evidence type="ECO:0000313" key="3">
    <source>
        <dbReference type="Proteomes" id="UP001209701"/>
    </source>
</evidence>
<evidence type="ECO:0000313" key="2">
    <source>
        <dbReference type="EMBL" id="MCV2367851.1"/>
    </source>
</evidence>
<accession>A0ABT2YCS3</accession>
<organism evidence="2 3">
    <name type="scientific">Roseateles oligotrophus</name>
    <dbReference type="NCBI Taxonomy" id="1769250"/>
    <lineage>
        <taxon>Bacteria</taxon>
        <taxon>Pseudomonadati</taxon>
        <taxon>Pseudomonadota</taxon>
        <taxon>Betaproteobacteria</taxon>
        <taxon>Burkholderiales</taxon>
        <taxon>Sphaerotilaceae</taxon>
        <taxon>Roseateles</taxon>
    </lineage>
</organism>
<dbReference type="RefSeq" id="WP_263570476.1">
    <property type="nucleotide sequence ID" value="NZ_JAJIRN010000003.1"/>
</dbReference>
<keyword evidence="3" id="KW-1185">Reference proteome</keyword>
<proteinExistence type="predicted"/>
<name>A0ABT2YCS3_9BURK</name>
<comment type="caution">
    <text evidence="2">The sequence shown here is derived from an EMBL/GenBank/DDBJ whole genome shotgun (WGS) entry which is preliminary data.</text>
</comment>
<dbReference type="Proteomes" id="UP001209701">
    <property type="component" value="Unassembled WGS sequence"/>
</dbReference>
<protein>
    <submittedName>
        <fullName evidence="2">Uncharacterized protein</fullName>
    </submittedName>
</protein>
<reference evidence="2 3" key="1">
    <citation type="submission" date="2021-11" db="EMBL/GenBank/DDBJ databases">
        <authorList>
            <person name="Liang Q."/>
            <person name="Mou H."/>
            <person name="Liu Z."/>
        </authorList>
    </citation>
    <scope>NUCLEOTIDE SEQUENCE [LARGE SCALE GENOMIC DNA]</scope>
    <source>
        <strain evidence="2 3">CHU3</strain>
    </source>
</reference>